<organism evidence="2 3">
    <name type="scientific">Keguizhuia sedimenti</name>
    <dbReference type="NCBI Taxonomy" id="3064264"/>
    <lineage>
        <taxon>Bacteria</taxon>
        <taxon>Pseudomonadati</taxon>
        <taxon>Pseudomonadota</taxon>
        <taxon>Betaproteobacteria</taxon>
        <taxon>Burkholderiales</taxon>
        <taxon>Oxalobacteraceae</taxon>
        <taxon>Keguizhuia</taxon>
    </lineage>
</organism>
<evidence type="ECO:0000313" key="3">
    <source>
        <dbReference type="Proteomes" id="UP001225596"/>
    </source>
</evidence>
<keyword evidence="1" id="KW-1133">Transmembrane helix</keyword>
<keyword evidence="3" id="KW-1185">Reference proteome</keyword>
<name>A0ABU1BVS9_9BURK</name>
<evidence type="ECO:0000313" key="2">
    <source>
        <dbReference type="EMBL" id="MDQ9172403.1"/>
    </source>
</evidence>
<feature type="non-terminal residue" evidence="2">
    <location>
        <position position="100"/>
    </location>
</feature>
<sequence length="100" mass="10922">MMLTVAAYIIGHGLDLFGPAFGRFLISLAAIAVIAFLVLKGQAANHALHQLNFTLEERIFARTSELERAHAQLHQSQKMEAIGQLTGGVAHDFNNILQVI</sequence>
<evidence type="ECO:0000256" key="1">
    <source>
        <dbReference type="SAM" id="Phobius"/>
    </source>
</evidence>
<keyword evidence="1" id="KW-0812">Transmembrane</keyword>
<reference evidence="2 3" key="1">
    <citation type="submission" date="2023-08" db="EMBL/GenBank/DDBJ databases">
        <title>Oxalobacteraceae gen .nov., isolated from river sludge outside the plant.</title>
        <authorList>
            <person name="Zhao S.Y."/>
        </authorList>
    </citation>
    <scope>NUCLEOTIDE SEQUENCE [LARGE SCALE GENOMIC DNA]</scope>
    <source>
        <strain evidence="2 3">R-40</strain>
    </source>
</reference>
<keyword evidence="1" id="KW-0472">Membrane</keyword>
<proteinExistence type="predicted"/>
<comment type="caution">
    <text evidence="2">The sequence shown here is derived from an EMBL/GenBank/DDBJ whole genome shotgun (WGS) entry which is preliminary data.</text>
</comment>
<accession>A0ABU1BVS9</accession>
<dbReference type="RefSeq" id="WP_338438457.1">
    <property type="nucleotide sequence ID" value="NZ_JAUYVH010000024.1"/>
</dbReference>
<gene>
    <name evidence="2" type="ORF">Q8A64_18535</name>
</gene>
<feature type="transmembrane region" description="Helical" evidence="1">
    <location>
        <begin position="20"/>
        <end position="39"/>
    </location>
</feature>
<dbReference type="Gene3D" id="1.10.287.130">
    <property type="match status" value="1"/>
</dbReference>
<dbReference type="Proteomes" id="UP001225596">
    <property type="component" value="Unassembled WGS sequence"/>
</dbReference>
<protein>
    <submittedName>
        <fullName evidence="2">Uncharacterized protein</fullName>
    </submittedName>
</protein>
<dbReference type="EMBL" id="JAUYVH010000024">
    <property type="protein sequence ID" value="MDQ9172403.1"/>
    <property type="molecule type" value="Genomic_DNA"/>
</dbReference>